<dbReference type="EMBL" id="JAAGNN010000018">
    <property type="protein sequence ID" value="KAF4077160.1"/>
    <property type="molecule type" value="Genomic_DNA"/>
</dbReference>
<keyword evidence="3" id="KW-0342">GTP-binding</keyword>
<dbReference type="PANTHER" id="PTHR10903">
    <property type="entry name" value="GTPASE, IMAP FAMILY MEMBER-RELATED"/>
    <property type="match status" value="1"/>
</dbReference>
<feature type="region of interest" description="Disordered" evidence="5">
    <location>
        <begin position="265"/>
        <end position="312"/>
    </location>
</feature>
<feature type="domain" description="AIG1-type G" evidence="6">
    <location>
        <begin position="91"/>
        <end position="218"/>
    </location>
</feature>
<organism evidence="7 8">
    <name type="scientific">Ameiurus melas</name>
    <name type="common">Black bullhead</name>
    <name type="synonym">Silurus melas</name>
    <dbReference type="NCBI Taxonomy" id="219545"/>
    <lineage>
        <taxon>Eukaryota</taxon>
        <taxon>Metazoa</taxon>
        <taxon>Chordata</taxon>
        <taxon>Craniata</taxon>
        <taxon>Vertebrata</taxon>
        <taxon>Euteleostomi</taxon>
        <taxon>Actinopterygii</taxon>
        <taxon>Neopterygii</taxon>
        <taxon>Teleostei</taxon>
        <taxon>Ostariophysi</taxon>
        <taxon>Siluriformes</taxon>
        <taxon>Ictaluridae</taxon>
        <taxon>Ameiurus</taxon>
    </lineage>
</organism>
<protein>
    <recommendedName>
        <fullName evidence="6">AIG1-type G domain-containing protein</fullName>
    </recommendedName>
</protein>
<evidence type="ECO:0000256" key="3">
    <source>
        <dbReference type="ARBA" id="ARBA00023134"/>
    </source>
</evidence>
<dbReference type="InterPro" id="IPR006703">
    <property type="entry name" value="G_AIG1"/>
</dbReference>
<evidence type="ECO:0000259" key="6">
    <source>
        <dbReference type="Pfam" id="PF04548"/>
    </source>
</evidence>
<dbReference type="AlphaFoldDB" id="A0A7J6A307"/>
<comment type="similarity">
    <text evidence="1">Belongs to the TRAFAC class TrmE-Era-EngA-EngB-Septin-like GTPase superfamily. AIG1/Toc34/Toc159-like paraseptin GTPase family. IAN subfamily.</text>
</comment>
<keyword evidence="4" id="KW-0175">Coiled coil</keyword>
<comment type="caution">
    <text evidence="7">The sequence shown here is derived from an EMBL/GenBank/DDBJ whole genome shotgun (WGS) entry which is preliminary data.</text>
</comment>
<keyword evidence="2" id="KW-0547">Nucleotide-binding</keyword>
<evidence type="ECO:0000256" key="4">
    <source>
        <dbReference type="SAM" id="Coils"/>
    </source>
</evidence>
<dbReference type="GO" id="GO:0005525">
    <property type="term" value="F:GTP binding"/>
    <property type="evidence" value="ECO:0007669"/>
    <property type="project" value="UniProtKB-KW"/>
</dbReference>
<dbReference type="InterPro" id="IPR027417">
    <property type="entry name" value="P-loop_NTPase"/>
</dbReference>
<proteinExistence type="inferred from homology"/>
<evidence type="ECO:0000313" key="8">
    <source>
        <dbReference type="Proteomes" id="UP000593565"/>
    </source>
</evidence>
<gene>
    <name evidence="7" type="ORF">AMELA_G00204870</name>
</gene>
<accession>A0A7J6A307</accession>
<evidence type="ECO:0000256" key="5">
    <source>
        <dbReference type="SAM" id="MobiDB-lite"/>
    </source>
</evidence>
<evidence type="ECO:0000256" key="2">
    <source>
        <dbReference type="ARBA" id="ARBA00022741"/>
    </source>
</evidence>
<evidence type="ECO:0000256" key="1">
    <source>
        <dbReference type="ARBA" id="ARBA00008535"/>
    </source>
</evidence>
<sequence length="312" mass="35987">YVQCCVSLTGEASLFILRHSADLREECRFILLGGDDFTKNEACNIILRNGQSQQRADLEGWEVKENCVQGRHVTVAISPSPWLEHLKSFFFKMKVKSIKNEIQKCASVVFPGPNAFLLVIRDGCKPGKEHYLLKAVASVFGKEALDYSMVLSIRRPGEKISEPAKMKCVMKCGKRHHFLKDTDNNVQKLFMRVEKMTESKGSKFFIPSAYADFMETEFAPWEQKRISAMQDLLDEKDKRIEELKKELDASQRDCELKKRFIFQQKESRLSQQKESRLSQQKESRLSQQKESYVRKEDSGVEGTTKSKSYNSK</sequence>
<evidence type="ECO:0000313" key="7">
    <source>
        <dbReference type="EMBL" id="KAF4077160.1"/>
    </source>
</evidence>
<feature type="compositionally biased region" description="Polar residues" evidence="5">
    <location>
        <begin position="301"/>
        <end position="312"/>
    </location>
</feature>
<dbReference type="InterPro" id="IPR045058">
    <property type="entry name" value="GIMA/IAN/Toc"/>
</dbReference>
<dbReference type="Gene3D" id="3.40.50.300">
    <property type="entry name" value="P-loop containing nucleotide triphosphate hydrolases"/>
    <property type="match status" value="1"/>
</dbReference>
<feature type="compositionally biased region" description="Basic and acidic residues" evidence="5">
    <location>
        <begin position="265"/>
        <end position="284"/>
    </location>
</feature>
<keyword evidence="8" id="KW-1185">Reference proteome</keyword>
<feature type="coiled-coil region" evidence="4">
    <location>
        <begin position="226"/>
        <end position="260"/>
    </location>
</feature>
<feature type="non-terminal residue" evidence="7">
    <location>
        <position position="1"/>
    </location>
</feature>
<name>A0A7J6A307_AMEME</name>
<dbReference type="PROSITE" id="PS50007">
    <property type="entry name" value="PIPLC_X_DOMAIN"/>
    <property type="match status" value="1"/>
</dbReference>
<dbReference type="Proteomes" id="UP000593565">
    <property type="component" value="Unassembled WGS sequence"/>
</dbReference>
<reference evidence="7 8" key="1">
    <citation type="submission" date="2020-02" db="EMBL/GenBank/DDBJ databases">
        <title>A chromosome-scale genome assembly of the black bullhead catfish (Ameiurus melas).</title>
        <authorList>
            <person name="Wen M."/>
            <person name="Zham M."/>
            <person name="Cabau C."/>
            <person name="Klopp C."/>
            <person name="Donnadieu C."/>
            <person name="Roques C."/>
            <person name="Bouchez O."/>
            <person name="Lampietro C."/>
            <person name="Jouanno E."/>
            <person name="Herpin A."/>
            <person name="Louis A."/>
            <person name="Berthelot C."/>
            <person name="Parey E."/>
            <person name="Roest-Crollius H."/>
            <person name="Braasch I."/>
            <person name="Postlethwait J."/>
            <person name="Robinson-Rechavi M."/>
            <person name="Echchiki A."/>
            <person name="Begum T."/>
            <person name="Montfort J."/>
            <person name="Schartl M."/>
            <person name="Bobe J."/>
            <person name="Guiguen Y."/>
        </authorList>
    </citation>
    <scope>NUCLEOTIDE SEQUENCE [LARGE SCALE GENOMIC DNA]</scope>
    <source>
        <strain evidence="7">M_S1</strain>
        <tissue evidence="7">Blood</tissue>
    </source>
</reference>
<dbReference type="PANTHER" id="PTHR10903:SF170">
    <property type="entry name" value="GTPASE IMAP FAMILY MEMBER 7"/>
    <property type="match status" value="1"/>
</dbReference>
<dbReference type="Pfam" id="PF04548">
    <property type="entry name" value="AIG1"/>
    <property type="match status" value="1"/>
</dbReference>